<dbReference type="InterPro" id="IPR036890">
    <property type="entry name" value="HATPase_C_sf"/>
</dbReference>
<reference evidence="3" key="1">
    <citation type="journal article" date="2013" name="Genome Biol. Evol.">
        <title>The genome sequence of Streptomyces lividans 66 reveals a novel tRNA-dependent peptide biosynthetic system within a metal-related genomic island.</title>
        <authorList>
            <person name="Cruz-Morales P."/>
            <person name="Vijgenboom E."/>
            <person name="Iruegas-Bocardo F."/>
            <person name="Girard G."/>
            <person name="Yanez-Guerra L.A."/>
            <person name="Ramos-Aboites H.E."/>
            <person name="Pernodet J.L."/>
            <person name="Anne J."/>
            <person name="van Wezel G.P."/>
            <person name="Barona-Gomez F."/>
        </authorList>
    </citation>
    <scope>NUCLEOTIDE SEQUENCE [LARGE SCALE GENOMIC DNA]</scope>
    <source>
        <strain evidence="3">1326</strain>
    </source>
</reference>
<evidence type="ECO:0000256" key="1">
    <source>
        <dbReference type="SAM" id="MobiDB-lite"/>
    </source>
</evidence>
<feature type="compositionally biased region" description="Basic and acidic residues" evidence="1">
    <location>
        <begin position="1307"/>
        <end position="1336"/>
    </location>
</feature>
<accession>A0A7U9H9T2</accession>
<gene>
    <name evidence="2" type="ORF">SLI_1276</name>
</gene>
<feature type="region of interest" description="Disordered" evidence="1">
    <location>
        <begin position="1307"/>
        <end position="1410"/>
    </location>
</feature>
<dbReference type="EMBL" id="CM001889">
    <property type="protein sequence ID" value="EOY45993.1"/>
    <property type="molecule type" value="Genomic_DNA"/>
</dbReference>
<protein>
    <recommendedName>
        <fullName evidence="4">Protein NO VEIN C-terminal domain-containing protein</fullName>
    </recommendedName>
</protein>
<feature type="compositionally biased region" description="Basic and acidic residues" evidence="1">
    <location>
        <begin position="1346"/>
        <end position="1356"/>
    </location>
</feature>
<name>A0A7U9H9T2_STRLI</name>
<evidence type="ECO:0000313" key="2">
    <source>
        <dbReference type="EMBL" id="EOY45993.1"/>
    </source>
</evidence>
<proteinExistence type="predicted"/>
<evidence type="ECO:0000313" key="3">
    <source>
        <dbReference type="Proteomes" id="UP000014062"/>
    </source>
</evidence>
<dbReference type="SUPFAM" id="SSF55874">
    <property type="entry name" value="ATPase domain of HSP90 chaperone/DNA topoisomerase II/histidine kinase"/>
    <property type="match status" value="1"/>
</dbReference>
<organism evidence="2 3">
    <name type="scientific">Streptomyces lividans 1326</name>
    <dbReference type="NCBI Taxonomy" id="1200984"/>
    <lineage>
        <taxon>Bacteria</taxon>
        <taxon>Bacillati</taxon>
        <taxon>Actinomycetota</taxon>
        <taxon>Actinomycetes</taxon>
        <taxon>Kitasatosporales</taxon>
        <taxon>Streptomycetaceae</taxon>
        <taxon>Streptomyces</taxon>
    </lineage>
</organism>
<sequence length="1539" mass="166237">MAGAGTTAGGGRVMARWTAKEEEAAEWAERLFKKTSAPGRVVPEPATPEAVRAAIERFAELPTETGVMQDLAIGARRAAKGVSTDRLQGLSEVVQNAEDLGATEVRIQVREATLLVAHNGRPVLLTDVIPLSMPWLTSKAEDAEAIGRFGIGLMTLFHLSSTIEVHSGHYRLRIGESGLSLAPARVLPPALGGDEWTVFRVPLAEEPLTTSDVDDWLASWGNDALLFLRHVAAVVLLDAHGRTMRRLALRREAAERFKAEVAGQSVSVEVADVRDPVGLCWRVCHTVVASPPGLEPAAKAVGDTTPLAVALPLEPAGTAAPVSEARSGHVHVRLPVAPLALPVRVHAAFDPTPSRQGLQATAWNKALVPRLADLWGAAVTAQFRLAPASSWPMVPLPQRTSRQGQDEVVGALEAALLERARLQVSARLRIDVSTQGPQALEDLAVEAAELTGVLTEAEIERLTEHPALPYAARDSAGRYRQVLKDWSDHGAAKPVSVDVWDALELLGDEGRSLENAIELAAVGVASGWADHRLSSFAWLADERGTRHRPPESGELRIFADRPGSLAESLGFAHVLHPAFLADSPSPTCVRKWLAKRDALLTDGDELTALRRLASYGKVGMNAPTLQLTDEQLRDLQDAFARLDAPDRSRLGGDVGLAVALQAHRYASDGSRHEVWESPAKSYLPAGIDRVDRTESFAHAARNTPGLTWLRRRYSDVLRGTGAGMSPLSFLRLLGADTAPRIQLHRHREERLNRREVPVHAPGSPESRIAKMHALGAEYTLNDRETPDLDAVAHAIADEADGTVRCQRAIALIHVLGRAWAKRYSEHESVKAAYAYRSWNFVDTVPGFWLWRLKEIPWLDSESGNPTAPSVLRRRTEATAVVYGAEAEGLLHPEIQAAVGRRVDVLKALGIGGEPTTADIVGRLRRLREAEREGGSRDASGALLLYRALAAKTVPSRAPAGDLSRDDLRGAFAQGDGLVLTDAGWKTPSACLRGTPLFGRLRAFAPHFIGGEVLWQMLGVPEPSADDAIAVIRELVPSGTEAKRREPDAETQTVLLQSLQFLEDLASSNPEALKGSPLRRLPLWTSRGWTSRRPVYAVADEAVAALLGAALTESGSDAAVWRPGAEMEHFRGLIHRLGVTVVGPDDTAPHVSGRPLPDPHATARLVAAVAHLREDLQRNDPGTARELAGSWEELAGLLVCVEPGLTCTVTLPGQATLVHFPVETAIDTGQGVMYVRSASALARFSHAGRTLAGRFRARRREVACAWVAAWERAEAGLSAIDITRSEDRISALNEAADAEEEQRLAAFRDEVHERHTNARARTAGDARSGKRPADAQVRRAAYAPAQLKERHLVDPTELRPVFTDSAIVPQNDRSRSDASGSGSSGSSGRPSLSRPSSSSAVPQQRSGVKMFTPQDQEDAALALVRAALARDSEELRDLRAQRGVGADSVDELNRFYEVKSFLGAEEDSVSLTPHEYERATTEDDFFLVVVSGLQRGTGVPTTVRIVLDPLRKLSARPSGVVTLTGVRGCRSLQIPFEQAD</sequence>
<evidence type="ECO:0008006" key="4">
    <source>
        <dbReference type="Google" id="ProtNLM"/>
    </source>
</evidence>
<dbReference type="Gene3D" id="3.30.565.10">
    <property type="entry name" value="Histidine kinase-like ATPase, C-terminal domain"/>
    <property type="match status" value="1"/>
</dbReference>
<dbReference type="Proteomes" id="UP000014062">
    <property type="component" value="Chromosome"/>
</dbReference>
<feature type="compositionally biased region" description="Low complexity" evidence="1">
    <location>
        <begin position="1376"/>
        <end position="1399"/>
    </location>
</feature>
<dbReference type="NCBIfam" id="NF047352">
    <property type="entry name" value="P_loop_sacsin"/>
    <property type="match status" value="1"/>
</dbReference>